<feature type="chain" id="PRO_5017366185" description="DUF4810 domain-containing protein" evidence="1">
    <location>
        <begin position="19"/>
        <end position="128"/>
    </location>
</feature>
<name>A0A3A1Y0F0_9GAMM</name>
<proteinExistence type="predicted"/>
<gene>
    <name evidence="2" type="ORF">CKF54_07815</name>
</gene>
<reference evidence="2 3" key="1">
    <citation type="submission" date="2017-08" db="EMBL/GenBank/DDBJ databases">
        <title>Reclassification of Bisgaard taxon 37 and 44.</title>
        <authorList>
            <person name="Christensen H."/>
        </authorList>
    </citation>
    <scope>NUCLEOTIDE SEQUENCE [LARGE SCALE GENOMIC DNA]</scope>
    <source>
        <strain evidence="2 3">B96_3</strain>
    </source>
</reference>
<evidence type="ECO:0000313" key="3">
    <source>
        <dbReference type="Proteomes" id="UP000265691"/>
    </source>
</evidence>
<keyword evidence="3" id="KW-1185">Reference proteome</keyword>
<protein>
    <recommendedName>
        <fullName evidence="4">DUF4810 domain-containing protein</fullName>
    </recommendedName>
</protein>
<dbReference type="PROSITE" id="PS51257">
    <property type="entry name" value="PROKAR_LIPOPROTEIN"/>
    <property type="match status" value="1"/>
</dbReference>
<sequence>MKKVIFALILSLALTACTSKPTYTYLGDLGTPVYYKSKQATGLLVYGYPLRLDLEEQIEVGNEELELLRNEANSSRPRPGANLTYAYFRLKLNDRDQAIHYLKREAYFYPESKKFVDLLLTKIRSPKR</sequence>
<feature type="signal peptide" evidence="1">
    <location>
        <begin position="1"/>
        <end position="18"/>
    </location>
</feature>
<evidence type="ECO:0000256" key="1">
    <source>
        <dbReference type="SAM" id="SignalP"/>
    </source>
</evidence>
<dbReference type="RefSeq" id="WP_119525788.1">
    <property type="nucleotide sequence ID" value="NZ_NRHC01000144.1"/>
</dbReference>
<evidence type="ECO:0000313" key="2">
    <source>
        <dbReference type="EMBL" id="RIY31065.1"/>
    </source>
</evidence>
<dbReference type="EMBL" id="NRHC01000144">
    <property type="protein sequence ID" value="RIY31065.1"/>
    <property type="molecule type" value="Genomic_DNA"/>
</dbReference>
<comment type="caution">
    <text evidence="2">The sequence shown here is derived from an EMBL/GenBank/DDBJ whole genome shotgun (WGS) entry which is preliminary data.</text>
</comment>
<organism evidence="2 3">
    <name type="scientific">Psittacicella hinzii</name>
    <dbReference type="NCBI Taxonomy" id="2028575"/>
    <lineage>
        <taxon>Bacteria</taxon>
        <taxon>Pseudomonadati</taxon>
        <taxon>Pseudomonadota</taxon>
        <taxon>Gammaproteobacteria</taxon>
        <taxon>Pasteurellales</taxon>
        <taxon>Psittacicellaceae</taxon>
        <taxon>Psittacicella</taxon>
    </lineage>
</organism>
<accession>A0A3A1Y0F0</accession>
<keyword evidence="1" id="KW-0732">Signal</keyword>
<dbReference type="AlphaFoldDB" id="A0A3A1Y0F0"/>
<evidence type="ECO:0008006" key="4">
    <source>
        <dbReference type="Google" id="ProtNLM"/>
    </source>
</evidence>
<dbReference type="Proteomes" id="UP000265691">
    <property type="component" value="Unassembled WGS sequence"/>
</dbReference>
<dbReference type="OrthoDB" id="9911998at2"/>